<evidence type="ECO:0000313" key="3">
    <source>
        <dbReference type="Proteomes" id="UP001597568"/>
    </source>
</evidence>
<feature type="domain" description="Bacterial Ig" evidence="1">
    <location>
        <begin position="165"/>
        <end position="244"/>
    </location>
</feature>
<proteinExistence type="predicted"/>
<feature type="domain" description="Bacterial Ig" evidence="1">
    <location>
        <begin position="4"/>
        <end position="69"/>
    </location>
</feature>
<dbReference type="NCBIfam" id="NF033510">
    <property type="entry name" value="Ca_tandemer"/>
    <property type="match status" value="1"/>
</dbReference>
<evidence type="ECO:0000259" key="1">
    <source>
        <dbReference type="Pfam" id="PF17936"/>
    </source>
</evidence>
<dbReference type="Pfam" id="PF17936">
    <property type="entry name" value="Big_6"/>
    <property type="match status" value="2"/>
</dbReference>
<dbReference type="RefSeq" id="WP_380148592.1">
    <property type="nucleotide sequence ID" value="NZ_JBHUOR010000131.1"/>
</dbReference>
<dbReference type="EMBL" id="JBHUOR010000131">
    <property type="protein sequence ID" value="MFD2869926.1"/>
    <property type="molecule type" value="Genomic_DNA"/>
</dbReference>
<dbReference type="InterPro" id="IPR041498">
    <property type="entry name" value="Big_6"/>
</dbReference>
<organism evidence="2 3">
    <name type="scientific">Kurthia populi</name>
    <dbReference type="NCBI Taxonomy" id="1562132"/>
    <lineage>
        <taxon>Bacteria</taxon>
        <taxon>Bacillati</taxon>
        <taxon>Bacillota</taxon>
        <taxon>Bacilli</taxon>
        <taxon>Bacillales</taxon>
        <taxon>Caryophanaceae</taxon>
        <taxon>Kurthia</taxon>
    </lineage>
</organism>
<reference evidence="3" key="1">
    <citation type="journal article" date="2019" name="Int. J. Syst. Evol. Microbiol.">
        <title>The Global Catalogue of Microorganisms (GCM) 10K type strain sequencing project: providing services to taxonomists for standard genome sequencing and annotation.</title>
        <authorList>
            <consortium name="The Broad Institute Genomics Platform"/>
            <consortium name="The Broad Institute Genome Sequencing Center for Infectious Disease"/>
            <person name="Wu L."/>
            <person name="Ma J."/>
        </authorList>
    </citation>
    <scope>NUCLEOTIDE SEQUENCE [LARGE SCALE GENOMIC DNA]</scope>
    <source>
        <strain evidence="3">KCTC 33522</strain>
    </source>
</reference>
<sequence length="248" mass="26358">MCHPVAPTPNAQVSDKTGVITGKTTPGATVVVKVGNKVIGEAMANEAGNFTIKVPKQAADTKLTLIASKDGKETITTIKVADKTAPKVTSVKASNKTNKIVVKTEKDAIIKLTVGGKTYTKKANKDGEYTFTIKNLKGNAKWRMTVTDTAGNETKKTGKVVDAVAPAKPKVTTKVKSSTKTIKGTAEAGSRVYLYKHSKVIATAKTDKKGNYVLRLPKQKATTTLYVKAKDSSNNYSKGTKIVVAKSK</sequence>
<name>A0ABW5Y5A9_9BACL</name>
<dbReference type="Proteomes" id="UP001597568">
    <property type="component" value="Unassembled WGS sequence"/>
</dbReference>
<keyword evidence="3" id="KW-1185">Reference proteome</keyword>
<dbReference type="InterPro" id="IPR013783">
    <property type="entry name" value="Ig-like_fold"/>
</dbReference>
<protein>
    <submittedName>
        <fullName evidence="2">Ig-like domain-containing protein</fullName>
    </submittedName>
</protein>
<evidence type="ECO:0000313" key="2">
    <source>
        <dbReference type="EMBL" id="MFD2869926.1"/>
    </source>
</evidence>
<accession>A0ABW5Y5A9</accession>
<gene>
    <name evidence="2" type="ORF">ACFSY7_15640</name>
</gene>
<dbReference type="Gene3D" id="2.60.40.10">
    <property type="entry name" value="Immunoglobulins"/>
    <property type="match status" value="3"/>
</dbReference>
<comment type="caution">
    <text evidence="2">The sequence shown here is derived from an EMBL/GenBank/DDBJ whole genome shotgun (WGS) entry which is preliminary data.</text>
</comment>